<dbReference type="Pfam" id="PF00361">
    <property type="entry name" value="Proton_antipo_M"/>
    <property type="match status" value="1"/>
</dbReference>
<feature type="transmembrane region" description="Helical" evidence="18">
    <location>
        <begin position="146"/>
        <end position="167"/>
    </location>
</feature>
<dbReference type="GO" id="GO:0005743">
    <property type="term" value="C:mitochondrial inner membrane"/>
    <property type="evidence" value="ECO:0007669"/>
    <property type="project" value="UniProtKB-SubCell"/>
</dbReference>
<evidence type="ECO:0000256" key="9">
    <source>
        <dbReference type="ARBA" id="ARBA00022792"/>
    </source>
</evidence>
<comment type="function">
    <text evidence="18">Core subunit of the mitochondrial membrane respiratory chain NADH dehydrogenase (Complex I) which catalyzes electron transfer from NADH through the respiratory chain, using ubiquinone as an electron acceptor. Essential for the catalytic activity and assembly of complex I.</text>
</comment>
<evidence type="ECO:0000256" key="4">
    <source>
        <dbReference type="ARBA" id="ARBA00012944"/>
    </source>
</evidence>
<dbReference type="GO" id="GO:0006120">
    <property type="term" value="P:mitochondrial electron transport, NADH to ubiquinone"/>
    <property type="evidence" value="ECO:0007669"/>
    <property type="project" value="InterPro"/>
</dbReference>
<dbReference type="AlphaFoldDB" id="A0A343C186"/>
<keyword evidence="8 18" id="KW-0812">Transmembrane</keyword>
<evidence type="ECO:0000313" key="20">
    <source>
        <dbReference type="EMBL" id="ARH53779.1"/>
    </source>
</evidence>
<proteinExistence type="inferred from homology"/>
<dbReference type="EC" id="7.1.1.2" evidence="4 18"/>
<evidence type="ECO:0000256" key="17">
    <source>
        <dbReference type="ARBA" id="ARBA00049551"/>
    </source>
</evidence>
<comment type="function">
    <text evidence="1">Core subunit of the mitochondrial membrane respiratory chain NADH dehydrogenase (Complex I) that is believed to belong to the minimal assembly required for catalysis. Complex I functions in the transfer of electrons from NADH to the respiratory chain. The immediate electron acceptor for the enzyme is believed to be ubiquinone.</text>
</comment>
<name>A0A343C186_9CUCU</name>
<reference evidence="20" key="1">
    <citation type="submission" date="2016-04" db="EMBL/GenBank/DDBJ databases">
        <title>Mitochondria of beetle species.</title>
        <authorList>
            <person name="Hunter A."/>
            <person name="Moriniere J."/>
            <person name="Tang P."/>
            <person name="Linard B."/>
            <person name="Crampton-Platt A."/>
            <person name="Vogler A.P."/>
        </authorList>
    </citation>
    <scope>NUCLEOTIDE SEQUENCE</scope>
</reference>
<evidence type="ECO:0000256" key="13">
    <source>
        <dbReference type="ARBA" id="ARBA00023027"/>
    </source>
</evidence>
<geneLocation type="mitochondrion" evidence="20"/>
<gene>
    <name evidence="20" type="primary">nad2</name>
</gene>
<evidence type="ECO:0000256" key="3">
    <source>
        <dbReference type="ARBA" id="ARBA00007012"/>
    </source>
</evidence>
<sequence length="337" mass="39018">MFKYYKLLFLYTLMLGSLISISSYSWMSMWIGLEINLLSIIPLLSDSKNIYPAESTIKYFITQALASIILLFSIIIISNLKEFFPQNSNMFLMMIMNSALLTKMGAAPFHAWFPEVMEGLDWANCLLMLTWQKLAPMILLMYNLKMTLFLSMIIIFSSLIGSIIGLNQISLRKILAYSSINHIGWMIASMLNSQNIWFIYFLVYSIISLNIILIFKNLNIYFLKQLFNSLNSNKLLKFFFLINFLSLGGLPPFLGFFPKWLTINNLVQNNFFMISLLLIILTLVTLFFYLRILFSTMILNSNEVVIFNKSKFNFFMILINFLSLGGLLICTLTLNSF</sequence>
<accession>A0A343C186</accession>
<keyword evidence="10 18" id="KW-1278">Translocase</keyword>
<evidence type="ECO:0000256" key="18">
    <source>
        <dbReference type="RuleBase" id="RU003403"/>
    </source>
</evidence>
<evidence type="ECO:0000256" key="15">
    <source>
        <dbReference type="ARBA" id="ARBA00023128"/>
    </source>
</evidence>
<keyword evidence="14 18" id="KW-0830">Ubiquinone</keyword>
<feature type="transmembrane region" description="Helical" evidence="18">
    <location>
        <begin position="314"/>
        <end position="334"/>
    </location>
</feature>
<dbReference type="PRINTS" id="PR01436">
    <property type="entry name" value="NADHDHGNASE2"/>
</dbReference>
<keyword evidence="15 18" id="KW-0496">Mitochondrion</keyword>
<feature type="transmembrane region" description="Helical" evidence="18">
    <location>
        <begin position="90"/>
        <end position="113"/>
    </location>
</feature>
<evidence type="ECO:0000256" key="16">
    <source>
        <dbReference type="ARBA" id="ARBA00023136"/>
    </source>
</evidence>
<evidence type="ECO:0000256" key="11">
    <source>
        <dbReference type="ARBA" id="ARBA00022982"/>
    </source>
</evidence>
<dbReference type="GO" id="GO:0008137">
    <property type="term" value="F:NADH dehydrogenase (ubiquinone) activity"/>
    <property type="evidence" value="ECO:0007669"/>
    <property type="project" value="UniProtKB-EC"/>
</dbReference>
<feature type="transmembrane region" description="Helical" evidence="18">
    <location>
        <begin position="7"/>
        <end position="27"/>
    </location>
</feature>
<evidence type="ECO:0000256" key="5">
    <source>
        <dbReference type="ARBA" id="ARBA00021008"/>
    </source>
</evidence>
<keyword evidence="12 18" id="KW-1133">Transmembrane helix</keyword>
<evidence type="ECO:0000256" key="14">
    <source>
        <dbReference type="ARBA" id="ARBA00023075"/>
    </source>
</evidence>
<keyword evidence="9 18" id="KW-0999">Mitochondrion inner membrane</keyword>
<keyword evidence="7 18" id="KW-0679">Respiratory chain</keyword>
<evidence type="ECO:0000259" key="19">
    <source>
        <dbReference type="Pfam" id="PF00361"/>
    </source>
</evidence>
<feature type="transmembrane region" description="Helical" evidence="18">
    <location>
        <begin position="270"/>
        <end position="294"/>
    </location>
</feature>
<feature type="transmembrane region" description="Helical" evidence="18">
    <location>
        <begin position="235"/>
        <end position="258"/>
    </location>
</feature>
<keyword evidence="13 18" id="KW-0520">NAD</keyword>
<dbReference type="PANTHER" id="PTHR46552:SF1">
    <property type="entry name" value="NADH-UBIQUINONE OXIDOREDUCTASE CHAIN 2"/>
    <property type="match status" value="1"/>
</dbReference>
<evidence type="ECO:0000256" key="7">
    <source>
        <dbReference type="ARBA" id="ARBA00022660"/>
    </source>
</evidence>
<feature type="domain" description="NADH:quinone oxidoreductase/Mrp antiporter transmembrane" evidence="19">
    <location>
        <begin position="23"/>
        <end position="284"/>
    </location>
</feature>
<feature type="transmembrane region" description="Helical" evidence="18">
    <location>
        <begin position="174"/>
        <end position="191"/>
    </location>
</feature>
<feature type="transmembrane region" description="Helical" evidence="18">
    <location>
        <begin position="57"/>
        <end position="78"/>
    </location>
</feature>
<dbReference type="InterPro" id="IPR003917">
    <property type="entry name" value="NADH_UbQ_OxRdtase_chain2"/>
</dbReference>
<dbReference type="EMBL" id="KX087264">
    <property type="protein sequence ID" value="ARH53779.1"/>
    <property type="molecule type" value="Genomic_DNA"/>
</dbReference>
<dbReference type="PANTHER" id="PTHR46552">
    <property type="entry name" value="NADH-UBIQUINONE OXIDOREDUCTASE CHAIN 2"/>
    <property type="match status" value="1"/>
</dbReference>
<keyword evidence="16 18" id="KW-0472">Membrane</keyword>
<evidence type="ECO:0000256" key="12">
    <source>
        <dbReference type="ARBA" id="ARBA00022989"/>
    </source>
</evidence>
<keyword evidence="6" id="KW-0813">Transport</keyword>
<dbReference type="InterPro" id="IPR001750">
    <property type="entry name" value="ND/Mrp_TM"/>
</dbReference>
<dbReference type="InterPro" id="IPR050175">
    <property type="entry name" value="Complex_I_Subunit_2"/>
</dbReference>
<evidence type="ECO:0000256" key="10">
    <source>
        <dbReference type="ARBA" id="ARBA00022967"/>
    </source>
</evidence>
<evidence type="ECO:0000256" key="1">
    <source>
        <dbReference type="ARBA" id="ARBA00003257"/>
    </source>
</evidence>
<keyword evidence="11 18" id="KW-0249">Electron transport</keyword>
<evidence type="ECO:0000256" key="8">
    <source>
        <dbReference type="ARBA" id="ARBA00022692"/>
    </source>
</evidence>
<evidence type="ECO:0000256" key="2">
    <source>
        <dbReference type="ARBA" id="ARBA00004448"/>
    </source>
</evidence>
<comment type="similarity">
    <text evidence="3 18">Belongs to the complex I subunit 2 family.</text>
</comment>
<organism evidence="20">
    <name type="scientific">Cortodera humeralis</name>
    <dbReference type="NCBI Taxonomy" id="1586472"/>
    <lineage>
        <taxon>Eukaryota</taxon>
        <taxon>Metazoa</taxon>
        <taxon>Ecdysozoa</taxon>
        <taxon>Arthropoda</taxon>
        <taxon>Hexapoda</taxon>
        <taxon>Insecta</taxon>
        <taxon>Pterygota</taxon>
        <taxon>Neoptera</taxon>
        <taxon>Endopterygota</taxon>
        <taxon>Coleoptera</taxon>
        <taxon>Polyphaga</taxon>
        <taxon>Cucujiformia</taxon>
        <taxon>Chrysomeloidea</taxon>
        <taxon>Cerambycidae</taxon>
        <taxon>Lepturinae</taxon>
        <taxon>Lepturini</taxon>
        <taxon>Cortodera</taxon>
    </lineage>
</organism>
<evidence type="ECO:0000256" key="6">
    <source>
        <dbReference type="ARBA" id="ARBA00022448"/>
    </source>
</evidence>
<comment type="catalytic activity">
    <reaction evidence="17 18">
        <text>a ubiquinone + NADH + 5 H(+)(in) = a ubiquinol + NAD(+) + 4 H(+)(out)</text>
        <dbReference type="Rhea" id="RHEA:29091"/>
        <dbReference type="Rhea" id="RHEA-COMP:9565"/>
        <dbReference type="Rhea" id="RHEA-COMP:9566"/>
        <dbReference type="ChEBI" id="CHEBI:15378"/>
        <dbReference type="ChEBI" id="CHEBI:16389"/>
        <dbReference type="ChEBI" id="CHEBI:17976"/>
        <dbReference type="ChEBI" id="CHEBI:57540"/>
        <dbReference type="ChEBI" id="CHEBI:57945"/>
        <dbReference type="EC" id="7.1.1.2"/>
    </reaction>
</comment>
<feature type="transmembrane region" description="Helical" evidence="18">
    <location>
        <begin position="197"/>
        <end position="215"/>
    </location>
</feature>
<comment type="subcellular location">
    <subcellularLocation>
        <location evidence="2 18">Mitochondrion inner membrane</location>
        <topology evidence="2 18">Multi-pass membrane protein</topology>
    </subcellularLocation>
</comment>
<protein>
    <recommendedName>
        <fullName evidence="5 18">NADH-ubiquinone oxidoreductase chain 2</fullName>
        <ecNumber evidence="4 18">7.1.1.2</ecNumber>
    </recommendedName>
</protein>